<dbReference type="InterPro" id="IPR027417">
    <property type="entry name" value="P-loop_NTPase"/>
</dbReference>
<feature type="domain" description="NadR/Ttd14 AAA" evidence="1">
    <location>
        <begin position="5"/>
        <end position="176"/>
    </location>
</feature>
<dbReference type="Proteomes" id="UP001595814">
    <property type="component" value="Unassembled WGS sequence"/>
</dbReference>
<dbReference type="EMBL" id="JBHSAW010000025">
    <property type="protein sequence ID" value="MFC4097851.1"/>
    <property type="molecule type" value="Genomic_DNA"/>
</dbReference>
<evidence type="ECO:0000313" key="2">
    <source>
        <dbReference type="EMBL" id="MFC4097851.1"/>
    </source>
</evidence>
<protein>
    <submittedName>
        <fullName evidence="2">AAA family ATPase</fullName>
    </submittedName>
</protein>
<name>A0ABV8JW45_9FLAO</name>
<dbReference type="InterPro" id="IPR038727">
    <property type="entry name" value="NadR/Ttd14_AAA_dom"/>
</dbReference>
<organism evidence="2 3">
    <name type="scientific">Euzebyella saccharophila</name>
    <dbReference type="NCBI Taxonomy" id="679664"/>
    <lineage>
        <taxon>Bacteria</taxon>
        <taxon>Pseudomonadati</taxon>
        <taxon>Bacteroidota</taxon>
        <taxon>Flavobacteriia</taxon>
        <taxon>Flavobacteriales</taxon>
        <taxon>Flavobacteriaceae</taxon>
        <taxon>Euzebyella</taxon>
    </lineage>
</organism>
<evidence type="ECO:0000259" key="1">
    <source>
        <dbReference type="Pfam" id="PF13521"/>
    </source>
</evidence>
<reference evidence="3" key="1">
    <citation type="journal article" date="2019" name="Int. J. Syst. Evol. Microbiol.">
        <title>The Global Catalogue of Microorganisms (GCM) 10K type strain sequencing project: providing services to taxonomists for standard genome sequencing and annotation.</title>
        <authorList>
            <consortium name="The Broad Institute Genomics Platform"/>
            <consortium name="The Broad Institute Genome Sequencing Center for Infectious Disease"/>
            <person name="Wu L."/>
            <person name="Ma J."/>
        </authorList>
    </citation>
    <scope>NUCLEOTIDE SEQUENCE [LARGE SCALE GENOMIC DNA]</scope>
    <source>
        <strain evidence="3">CECT 7477</strain>
    </source>
</reference>
<comment type="caution">
    <text evidence="2">The sequence shown here is derived from an EMBL/GenBank/DDBJ whole genome shotgun (WGS) entry which is preliminary data.</text>
</comment>
<evidence type="ECO:0000313" key="3">
    <source>
        <dbReference type="Proteomes" id="UP001595814"/>
    </source>
</evidence>
<dbReference type="Pfam" id="PF13521">
    <property type="entry name" value="AAA_28"/>
    <property type="match status" value="1"/>
</dbReference>
<proteinExistence type="predicted"/>
<sequence length="187" mass="21790">MNPLKVVITGGPSTGKTSVIDLLEKKGYFCVHELIRSMTSAEKKEGNEDEFVTNPIVSVKDPEKFNKALLDGRVGQYQNALKKNTNVVFFDRGIPDVHAYMHCFDQNYDQDFAQPNYDYRYNHILLMPPWEEIYAVDNERFETYEESLRIFDSLRSTYIKFGYDVTLIPKDSVEKRTDFILDHLNLI</sequence>
<dbReference type="Gene3D" id="3.40.50.300">
    <property type="entry name" value="P-loop containing nucleotide triphosphate hydrolases"/>
    <property type="match status" value="1"/>
</dbReference>
<dbReference type="SUPFAM" id="SSF52540">
    <property type="entry name" value="P-loop containing nucleoside triphosphate hydrolases"/>
    <property type="match status" value="1"/>
</dbReference>
<accession>A0ABV8JW45</accession>
<gene>
    <name evidence="2" type="ORF">ACFOUT_18340</name>
</gene>
<dbReference type="RefSeq" id="WP_192462987.1">
    <property type="nucleotide sequence ID" value="NZ_JACYFJ010000005.1"/>
</dbReference>
<keyword evidence="3" id="KW-1185">Reference proteome</keyword>